<dbReference type="OrthoDB" id="974738at2"/>
<dbReference type="GO" id="GO:0015288">
    <property type="term" value="F:porin activity"/>
    <property type="evidence" value="ECO:0007669"/>
    <property type="project" value="InterPro"/>
</dbReference>
<reference evidence="3 4" key="1">
    <citation type="submission" date="2016-02" db="EMBL/GenBank/DDBJ databases">
        <title>Complete genome sequence of Halocynthiibacter arcticus PAMC 20958t from arctic marine sediment.</title>
        <authorList>
            <person name="Lee Y.M."/>
            <person name="Baek K."/>
            <person name="Lee H.K."/>
            <person name="Shin S.C."/>
        </authorList>
    </citation>
    <scope>NUCLEOTIDE SEQUENCE [LARGE SCALE GENOMIC DNA]</scope>
    <source>
        <strain evidence="3">PAMC 20958</strain>
    </source>
</reference>
<dbReference type="InterPro" id="IPR033900">
    <property type="entry name" value="Gram_neg_porin_domain"/>
</dbReference>
<dbReference type="InterPro" id="IPR023614">
    <property type="entry name" value="Porin_dom_sf"/>
</dbReference>
<dbReference type="EMBL" id="CP014327">
    <property type="protein sequence ID" value="AML50073.1"/>
    <property type="molecule type" value="Genomic_DNA"/>
</dbReference>
<feature type="chain" id="PRO_5007443478" description="Porin domain-containing protein" evidence="1">
    <location>
        <begin position="27"/>
        <end position="370"/>
    </location>
</feature>
<feature type="signal peptide" evidence="1">
    <location>
        <begin position="1"/>
        <end position="26"/>
    </location>
</feature>
<name>A0A126UVF2_9RHOB</name>
<evidence type="ECO:0000259" key="2">
    <source>
        <dbReference type="Pfam" id="PF13609"/>
    </source>
</evidence>
<dbReference type="Pfam" id="PF13609">
    <property type="entry name" value="Porin_4"/>
    <property type="match status" value="1"/>
</dbReference>
<evidence type="ECO:0000256" key="1">
    <source>
        <dbReference type="SAM" id="SignalP"/>
    </source>
</evidence>
<dbReference type="Gene3D" id="2.40.160.10">
    <property type="entry name" value="Porin"/>
    <property type="match status" value="1"/>
</dbReference>
<protein>
    <recommendedName>
        <fullName evidence="2">Porin domain-containing protein</fullName>
    </recommendedName>
</protein>
<proteinExistence type="predicted"/>
<organism evidence="3 4">
    <name type="scientific">Falsihalocynthiibacter arcticus</name>
    <dbReference type="NCBI Taxonomy" id="1579316"/>
    <lineage>
        <taxon>Bacteria</taxon>
        <taxon>Pseudomonadati</taxon>
        <taxon>Pseudomonadota</taxon>
        <taxon>Alphaproteobacteria</taxon>
        <taxon>Rhodobacterales</taxon>
        <taxon>Roseobacteraceae</taxon>
        <taxon>Falsihalocynthiibacter</taxon>
    </lineage>
</organism>
<accession>A0A126UVF2</accession>
<sequence>MISQPKTPLFSATVLFALVLAGTAIAQDTTMDTGGAFDFYGQVSQGYLGYDDGEISQSYFPVDNDNSGSRIGVRYQNTLGSGWGIDGRFEVGITPNSTSSVNLNTPVGSGYTIDKTNIRHLEVEFENDLVGNFAFGQGSMATDGITGIDFSNTTVVAGVSVKDSAASQLLRSVDGTLSGEIIADYYKNLDGRRLFRVRYDTPDFNGFMFSVAHGQDVLHDDDDNVYSDLAGRYEGETDTYRFMAGVGVSWIGETFENLAGSASVLHKSSGLNLTVASGTTKDIGDYNYVKAGVLRDFFDAGTTAFSLDYYLGADIPADGSSSKSVGLAVVQSFDRQNLQLYATYRRYDTQGVAVSYLDSEAFLAGFRYSF</sequence>
<dbReference type="GO" id="GO:0016020">
    <property type="term" value="C:membrane"/>
    <property type="evidence" value="ECO:0007669"/>
    <property type="project" value="InterPro"/>
</dbReference>
<evidence type="ECO:0000313" key="4">
    <source>
        <dbReference type="Proteomes" id="UP000070371"/>
    </source>
</evidence>
<dbReference type="KEGG" id="hat:RC74_01175"/>
<gene>
    <name evidence="3" type="ORF">RC74_01175</name>
</gene>
<dbReference type="SUPFAM" id="SSF56935">
    <property type="entry name" value="Porins"/>
    <property type="match status" value="1"/>
</dbReference>
<dbReference type="STRING" id="1579316.RC74_01175"/>
<keyword evidence="4" id="KW-1185">Reference proteome</keyword>
<feature type="domain" description="Porin" evidence="2">
    <location>
        <begin position="13"/>
        <end position="350"/>
    </location>
</feature>
<dbReference type="Proteomes" id="UP000070371">
    <property type="component" value="Chromosome"/>
</dbReference>
<dbReference type="AlphaFoldDB" id="A0A126UVF2"/>
<dbReference type="RefSeq" id="WP_039004393.1">
    <property type="nucleotide sequence ID" value="NZ_CP014327.1"/>
</dbReference>
<keyword evidence="1" id="KW-0732">Signal</keyword>
<evidence type="ECO:0000313" key="3">
    <source>
        <dbReference type="EMBL" id="AML50073.1"/>
    </source>
</evidence>